<gene>
    <name evidence="2" type="ORF">BJ968_001813</name>
</gene>
<organism evidence="2 3">
    <name type="scientific">Kineococcus aurantiacus</name>
    <dbReference type="NCBI Taxonomy" id="37633"/>
    <lineage>
        <taxon>Bacteria</taxon>
        <taxon>Bacillati</taxon>
        <taxon>Actinomycetota</taxon>
        <taxon>Actinomycetes</taxon>
        <taxon>Kineosporiales</taxon>
        <taxon>Kineosporiaceae</taxon>
        <taxon>Kineococcus</taxon>
    </lineage>
</organism>
<dbReference type="Proteomes" id="UP000521922">
    <property type="component" value="Unassembled WGS sequence"/>
</dbReference>
<reference evidence="2 3" key="1">
    <citation type="submission" date="2020-07" db="EMBL/GenBank/DDBJ databases">
        <title>Sequencing the genomes of 1000 actinobacteria strains.</title>
        <authorList>
            <person name="Klenk H.-P."/>
        </authorList>
    </citation>
    <scope>NUCLEOTIDE SEQUENCE [LARGE SCALE GENOMIC DNA]</scope>
    <source>
        <strain evidence="2 3">DSM 7487</strain>
    </source>
</reference>
<evidence type="ECO:0000313" key="3">
    <source>
        <dbReference type="Proteomes" id="UP000521922"/>
    </source>
</evidence>
<dbReference type="RefSeq" id="WP_179751126.1">
    <property type="nucleotide sequence ID" value="NZ_BAAAGN010000022.1"/>
</dbReference>
<keyword evidence="3" id="KW-1185">Reference proteome</keyword>
<proteinExistence type="predicted"/>
<comment type="caution">
    <text evidence="2">The sequence shown here is derived from an EMBL/GenBank/DDBJ whole genome shotgun (WGS) entry which is preliminary data.</text>
</comment>
<accession>A0A7Y9DKJ4</accession>
<feature type="compositionally biased region" description="Basic and acidic residues" evidence="1">
    <location>
        <begin position="1"/>
        <end position="18"/>
    </location>
</feature>
<sequence length="204" mass="22376">MHPRDADPVDRPLDRDDPGVPLGSSFVPVLSGVLEAADDLTCRRAVRVELAELPLPALRRRRALLQEEVRRVQHWHRLVRARRDLLVATACGPEELQVPVEAASHGGPLDQHLDHPGHPLEQHLERRIDLDAGTGRSLDPARGLRGLLLLDRPIRGGGLPDQLQELSGAQQRLAGYEDALLAELAVATDVLAERCRALFRPAGA</sequence>
<dbReference type="AlphaFoldDB" id="A0A7Y9DKJ4"/>
<protein>
    <submittedName>
        <fullName evidence="2">Uncharacterized protein</fullName>
    </submittedName>
</protein>
<dbReference type="EMBL" id="JACCBB010000001">
    <property type="protein sequence ID" value="NYD22273.1"/>
    <property type="molecule type" value="Genomic_DNA"/>
</dbReference>
<evidence type="ECO:0000313" key="2">
    <source>
        <dbReference type="EMBL" id="NYD22273.1"/>
    </source>
</evidence>
<feature type="region of interest" description="Disordered" evidence="1">
    <location>
        <begin position="1"/>
        <end position="21"/>
    </location>
</feature>
<name>A0A7Y9DKJ4_9ACTN</name>
<evidence type="ECO:0000256" key="1">
    <source>
        <dbReference type="SAM" id="MobiDB-lite"/>
    </source>
</evidence>